<dbReference type="Proteomes" id="UP001622690">
    <property type="component" value="Chromosome"/>
</dbReference>
<proteinExistence type="predicted"/>
<sequence length="617" mass="62443">MPEKTRDDEEFGRSDDPAEDAAEHLAAALGTPAWARARDGVLCLLPQDEPGMDERVEAWAAEAALREGEELTGFLTESLPTWRERIQAVLADDPERAAEARRFAESVRSLLPPPDGTTTQVAVATGHGTVNAVTNGNIYYQVVLGLAPRPRRTTGLGTAVGIAGAGVGVSVAGGVLAADHLASEAVKETAAGPAPGGPLADPAQAVGTAAQTAGSASHAGVFAKAAAAVAKTVGLGGAGAAGVSVPVVVSVVTVAVVVTTTVTVVVRTEQNKASCDAAVGDRTAATVLEEAAERVERTSFRYDVTRGRQHVAGAADPHARTAWFRQGLTGGPVTAGTIDRGKVVLPAGTTTPSGLDPRWVRADGAFLDAVDPAGPARDLRAVAQARRRGCAFEGTLTGGAAPAGPGDSGGANTSAGTAGSAAFRGRGPVAGRVVTVAGTSGPTAKTPGPTDPTSSPATTGSPVKFRARIDERGRLVRLSTEASGDRPSVTARYWDFGLRVTPSAPPSDGAPSPEEKATLTGAWTGTWGTGFGTGGFTADLTQDGNRLSGDLEVHGVPCALDGTVTGTLDGDRITFGSVATSEAISFTGRVDGDTMRGTFKTDCYDASGPWTARRSGS</sequence>
<reference evidence="2 3" key="1">
    <citation type="submission" date="2022-10" db="EMBL/GenBank/DDBJ databases">
        <title>The complete genomes of actinobacterial strains from the NBC collection.</title>
        <authorList>
            <person name="Joergensen T.S."/>
            <person name="Alvarez Arevalo M."/>
            <person name="Sterndorff E.B."/>
            <person name="Faurdal D."/>
            <person name="Vuksanovic O."/>
            <person name="Mourched A.-S."/>
            <person name="Charusanti P."/>
            <person name="Shaw S."/>
            <person name="Blin K."/>
            <person name="Weber T."/>
        </authorList>
    </citation>
    <scope>NUCLEOTIDE SEQUENCE [LARGE SCALE GENOMIC DNA]</scope>
    <source>
        <strain evidence="2 3">NBC_00206</strain>
    </source>
</reference>
<gene>
    <name evidence="2" type="ORF">OHU27_27240</name>
</gene>
<keyword evidence="3" id="KW-1185">Reference proteome</keyword>
<protein>
    <submittedName>
        <fullName evidence="2">Uncharacterized protein</fullName>
    </submittedName>
</protein>
<feature type="compositionally biased region" description="Low complexity" evidence="1">
    <location>
        <begin position="398"/>
        <end position="424"/>
    </location>
</feature>
<feature type="region of interest" description="Disordered" evidence="1">
    <location>
        <begin position="438"/>
        <end position="461"/>
    </location>
</feature>
<name>A0ABZ1J194_9ACTN</name>
<evidence type="ECO:0000313" key="2">
    <source>
        <dbReference type="EMBL" id="WTO85925.1"/>
    </source>
</evidence>
<accession>A0ABZ1J194</accession>
<evidence type="ECO:0000256" key="1">
    <source>
        <dbReference type="SAM" id="MobiDB-lite"/>
    </source>
</evidence>
<evidence type="ECO:0000313" key="3">
    <source>
        <dbReference type="Proteomes" id="UP001622690"/>
    </source>
</evidence>
<organism evidence="2 3">
    <name type="scientific">Streptomyces nigra</name>
    <dbReference type="NCBI Taxonomy" id="1827580"/>
    <lineage>
        <taxon>Bacteria</taxon>
        <taxon>Bacillati</taxon>
        <taxon>Actinomycetota</taxon>
        <taxon>Actinomycetes</taxon>
        <taxon>Kitasatosporales</taxon>
        <taxon>Streptomycetaceae</taxon>
        <taxon>Streptomyces</taxon>
    </lineage>
</organism>
<feature type="region of interest" description="Disordered" evidence="1">
    <location>
        <begin position="1"/>
        <end position="20"/>
    </location>
</feature>
<feature type="compositionally biased region" description="Basic and acidic residues" evidence="1">
    <location>
        <begin position="1"/>
        <end position="16"/>
    </location>
</feature>
<feature type="compositionally biased region" description="Polar residues" evidence="1">
    <location>
        <begin position="451"/>
        <end position="461"/>
    </location>
</feature>
<dbReference type="EMBL" id="CP108125">
    <property type="protein sequence ID" value="WTO85925.1"/>
    <property type="molecule type" value="Genomic_DNA"/>
</dbReference>
<dbReference type="RefSeq" id="WP_406259435.1">
    <property type="nucleotide sequence ID" value="NZ_CP108125.1"/>
</dbReference>
<feature type="region of interest" description="Disordered" evidence="1">
    <location>
        <begin position="396"/>
        <end position="424"/>
    </location>
</feature>